<accession>A0A3D9HYC2</accession>
<comment type="caution">
    <text evidence="1">The sequence shown here is derived from an EMBL/GenBank/DDBJ whole genome shotgun (WGS) entry which is preliminary data.</text>
</comment>
<dbReference type="AlphaFoldDB" id="A0A3D9HYC2"/>
<organism evidence="1 2">
    <name type="scientific">Cohnella lupini</name>
    <dbReference type="NCBI Taxonomy" id="1294267"/>
    <lineage>
        <taxon>Bacteria</taxon>
        <taxon>Bacillati</taxon>
        <taxon>Bacillota</taxon>
        <taxon>Bacilli</taxon>
        <taxon>Bacillales</taxon>
        <taxon>Paenibacillaceae</taxon>
        <taxon>Cohnella</taxon>
    </lineage>
</organism>
<sequence length="64" mass="7569">MKRKATLCNKPLRLDWSGRQHHLAEYIADNQPAFYFSKDLSDFFEEVPCYNHKFCSTYDTVHPG</sequence>
<evidence type="ECO:0000313" key="2">
    <source>
        <dbReference type="Proteomes" id="UP000256869"/>
    </source>
</evidence>
<evidence type="ECO:0000313" key="1">
    <source>
        <dbReference type="EMBL" id="RED54512.1"/>
    </source>
</evidence>
<dbReference type="Proteomes" id="UP000256869">
    <property type="component" value="Unassembled WGS sequence"/>
</dbReference>
<gene>
    <name evidence="1" type="ORF">DFP95_12438</name>
</gene>
<name>A0A3D9HYC2_9BACL</name>
<dbReference type="EMBL" id="QRDY01000024">
    <property type="protein sequence ID" value="RED54512.1"/>
    <property type="molecule type" value="Genomic_DNA"/>
</dbReference>
<protein>
    <submittedName>
        <fullName evidence="1">Uncharacterized protein</fullName>
    </submittedName>
</protein>
<proteinExistence type="predicted"/>
<keyword evidence="2" id="KW-1185">Reference proteome</keyword>
<reference evidence="1 2" key="1">
    <citation type="submission" date="2018-07" db="EMBL/GenBank/DDBJ databases">
        <title>Genomic Encyclopedia of Type Strains, Phase III (KMG-III): the genomes of soil and plant-associated and newly described type strains.</title>
        <authorList>
            <person name="Whitman W."/>
        </authorList>
    </citation>
    <scope>NUCLEOTIDE SEQUENCE [LARGE SCALE GENOMIC DNA]</scope>
    <source>
        <strain evidence="1 2">CECT 8236</strain>
    </source>
</reference>